<evidence type="ECO:0000313" key="5">
    <source>
        <dbReference type="EMBL" id="OGZ96989.1"/>
    </source>
</evidence>
<dbReference type="InterPro" id="IPR027417">
    <property type="entry name" value="P-loop_NTPase"/>
</dbReference>
<keyword evidence="2" id="KW-0547">Nucleotide-binding</keyword>
<dbReference type="PANTHER" id="PTHR30258:SF1">
    <property type="entry name" value="PROTEIN TRANSPORT PROTEIN HOFB HOMOLOG"/>
    <property type="match status" value="1"/>
</dbReference>
<keyword evidence="3" id="KW-0067">ATP-binding</keyword>
<evidence type="ECO:0000259" key="4">
    <source>
        <dbReference type="Pfam" id="PF00437"/>
    </source>
</evidence>
<accession>A0A1G2KC13</accession>
<dbReference type="AlphaFoldDB" id="A0A1G2KC13"/>
<dbReference type="Proteomes" id="UP000178574">
    <property type="component" value="Unassembled WGS sequence"/>
</dbReference>
<protein>
    <recommendedName>
        <fullName evidence="4">Bacterial type II secretion system protein E domain-containing protein</fullName>
    </recommendedName>
</protein>
<name>A0A1G2KC13_9BACT</name>
<dbReference type="Pfam" id="PF00437">
    <property type="entry name" value="T2SSE"/>
    <property type="match status" value="1"/>
</dbReference>
<dbReference type="FunFam" id="3.40.50.300:FF:000398">
    <property type="entry name" value="Type IV pilus assembly ATPase PilB"/>
    <property type="match status" value="1"/>
</dbReference>
<dbReference type="SUPFAM" id="SSF52540">
    <property type="entry name" value="P-loop containing nucleoside triphosphate hydrolases"/>
    <property type="match status" value="1"/>
</dbReference>
<dbReference type="CDD" id="cd01129">
    <property type="entry name" value="PulE-GspE-like"/>
    <property type="match status" value="1"/>
</dbReference>
<dbReference type="EMBL" id="MHQD01000002">
    <property type="protein sequence ID" value="OGZ96989.1"/>
    <property type="molecule type" value="Genomic_DNA"/>
</dbReference>
<evidence type="ECO:0000313" key="6">
    <source>
        <dbReference type="Proteomes" id="UP000178574"/>
    </source>
</evidence>
<dbReference type="GO" id="GO:0005886">
    <property type="term" value="C:plasma membrane"/>
    <property type="evidence" value="ECO:0007669"/>
    <property type="project" value="TreeGrafter"/>
</dbReference>
<evidence type="ECO:0000256" key="1">
    <source>
        <dbReference type="ARBA" id="ARBA00006611"/>
    </source>
</evidence>
<organism evidence="5 6">
    <name type="scientific">Candidatus Sungbacteria bacterium RIFCSPHIGHO2_01_FULL_50_25</name>
    <dbReference type="NCBI Taxonomy" id="1802265"/>
    <lineage>
        <taxon>Bacteria</taxon>
        <taxon>Candidatus Sungiibacteriota</taxon>
    </lineage>
</organism>
<comment type="similarity">
    <text evidence="1">Belongs to the GSP E family.</text>
</comment>
<evidence type="ECO:0000256" key="2">
    <source>
        <dbReference type="ARBA" id="ARBA00022741"/>
    </source>
</evidence>
<comment type="caution">
    <text evidence="5">The sequence shown here is derived from an EMBL/GenBank/DDBJ whole genome shotgun (WGS) entry which is preliminary data.</text>
</comment>
<sequence length="405" mass="44073">MSPVTKVQQELERGANISIINLVGSLIEHAQHVGASDIHIDPLENSMRVRFRIDGVLHNMHALPKGIHNEIVSRIKVLSGLRTDEHSAAQDGRFRCAIEGTPIPIDVRVSIAPTYYGENAVLRLLSDKAEQFSLETLGFSKSDREKVAHAIKKPHGMILSTGPTGSGKTTTLYTLIKMINTPEVSIVTIEDPIEYSIEGIEQIQVNPRTGLTFANGLRSILRQDPNIIMVGEIRDSETASIAVNTALTGHMLLSTLHTNDSATTLPRLLDLGIESYLIASTVTVALGQRLVRKNCKKCAKPKKLTDAEKKSLSDALPELDMKGSKFAKGDGCEECSRTGFKGRIGVNEVLAVDGEVREAILRKSSAADIRKIAIKNGMTTMLQDGFDKASGGLTTIEEVLRVVHE</sequence>
<proteinExistence type="inferred from homology"/>
<dbReference type="PANTHER" id="PTHR30258">
    <property type="entry name" value="TYPE II SECRETION SYSTEM PROTEIN GSPE-RELATED"/>
    <property type="match status" value="1"/>
</dbReference>
<dbReference type="Gene3D" id="3.40.50.300">
    <property type="entry name" value="P-loop containing nucleotide triphosphate hydrolases"/>
    <property type="match status" value="1"/>
</dbReference>
<reference evidence="5 6" key="1">
    <citation type="journal article" date="2016" name="Nat. Commun.">
        <title>Thousands of microbial genomes shed light on interconnected biogeochemical processes in an aquifer system.</title>
        <authorList>
            <person name="Anantharaman K."/>
            <person name="Brown C.T."/>
            <person name="Hug L.A."/>
            <person name="Sharon I."/>
            <person name="Castelle C.J."/>
            <person name="Probst A.J."/>
            <person name="Thomas B.C."/>
            <person name="Singh A."/>
            <person name="Wilkins M.J."/>
            <person name="Karaoz U."/>
            <person name="Brodie E.L."/>
            <person name="Williams K.H."/>
            <person name="Hubbard S.S."/>
            <person name="Banfield J.F."/>
        </authorList>
    </citation>
    <scope>NUCLEOTIDE SEQUENCE [LARGE SCALE GENOMIC DNA]</scope>
</reference>
<feature type="domain" description="Bacterial type II secretion system protein E" evidence="4">
    <location>
        <begin position="18"/>
        <end position="401"/>
    </location>
</feature>
<gene>
    <name evidence="5" type="ORF">A2847_00710</name>
</gene>
<dbReference type="GO" id="GO:0016887">
    <property type="term" value="F:ATP hydrolysis activity"/>
    <property type="evidence" value="ECO:0007669"/>
    <property type="project" value="TreeGrafter"/>
</dbReference>
<dbReference type="Gene3D" id="3.30.450.90">
    <property type="match status" value="1"/>
</dbReference>
<evidence type="ECO:0000256" key="3">
    <source>
        <dbReference type="ARBA" id="ARBA00022840"/>
    </source>
</evidence>
<dbReference type="GO" id="GO:0005524">
    <property type="term" value="F:ATP binding"/>
    <property type="evidence" value="ECO:0007669"/>
    <property type="project" value="UniProtKB-KW"/>
</dbReference>
<dbReference type="InterPro" id="IPR001482">
    <property type="entry name" value="T2SS/T4SS_dom"/>
</dbReference>